<protein>
    <submittedName>
        <fullName evidence="2">Uncharacterized protein</fullName>
    </submittedName>
</protein>
<reference evidence="2" key="1">
    <citation type="submission" date="2014-09" db="EMBL/GenBank/DDBJ databases">
        <authorList>
            <person name="Magalhaes I.L.F."/>
            <person name="Oliveira U."/>
            <person name="Santos F.R."/>
            <person name="Vidigal T.H.D.A."/>
            <person name="Brescovit A.D."/>
            <person name="Santos A.J."/>
        </authorList>
    </citation>
    <scope>NUCLEOTIDE SEQUENCE</scope>
    <source>
        <tissue evidence="2">Shoot tissue taken approximately 20 cm above the soil surface</tissue>
    </source>
</reference>
<evidence type="ECO:0000256" key="1">
    <source>
        <dbReference type="SAM" id="MobiDB-lite"/>
    </source>
</evidence>
<dbReference type="AlphaFoldDB" id="A0A0A8XYX6"/>
<feature type="region of interest" description="Disordered" evidence="1">
    <location>
        <begin position="1"/>
        <end position="51"/>
    </location>
</feature>
<name>A0A0A8XYX6_ARUDO</name>
<evidence type="ECO:0000313" key="2">
    <source>
        <dbReference type="EMBL" id="JAD17968.1"/>
    </source>
</evidence>
<organism evidence="2">
    <name type="scientific">Arundo donax</name>
    <name type="common">Giant reed</name>
    <name type="synonym">Donax arundinaceus</name>
    <dbReference type="NCBI Taxonomy" id="35708"/>
    <lineage>
        <taxon>Eukaryota</taxon>
        <taxon>Viridiplantae</taxon>
        <taxon>Streptophyta</taxon>
        <taxon>Embryophyta</taxon>
        <taxon>Tracheophyta</taxon>
        <taxon>Spermatophyta</taxon>
        <taxon>Magnoliopsida</taxon>
        <taxon>Liliopsida</taxon>
        <taxon>Poales</taxon>
        <taxon>Poaceae</taxon>
        <taxon>PACMAD clade</taxon>
        <taxon>Arundinoideae</taxon>
        <taxon>Arundineae</taxon>
        <taxon>Arundo</taxon>
    </lineage>
</organism>
<feature type="compositionally biased region" description="Basic residues" evidence="1">
    <location>
        <begin position="15"/>
        <end position="36"/>
    </location>
</feature>
<reference evidence="2" key="2">
    <citation type="journal article" date="2015" name="Data Brief">
        <title>Shoot transcriptome of the giant reed, Arundo donax.</title>
        <authorList>
            <person name="Barrero R.A."/>
            <person name="Guerrero F.D."/>
            <person name="Moolhuijzen P."/>
            <person name="Goolsby J.A."/>
            <person name="Tidwell J."/>
            <person name="Bellgard S.E."/>
            <person name="Bellgard M.I."/>
        </authorList>
    </citation>
    <scope>NUCLEOTIDE SEQUENCE</scope>
    <source>
        <tissue evidence="2">Shoot tissue taken approximately 20 cm above the soil surface</tissue>
    </source>
</reference>
<proteinExistence type="predicted"/>
<accession>A0A0A8XYX6</accession>
<dbReference type="EMBL" id="GBRH01279927">
    <property type="protein sequence ID" value="JAD17968.1"/>
    <property type="molecule type" value="Transcribed_RNA"/>
</dbReference>
<sequence length="62" mass="6818">MPHNALPGRVGAARSGRRHHSRVARRRVGPSGRKYRSQAACAGSGRRRWSRAACRRIGETPA</sequence>